<feature type="domain" description="XdhC- CoxI" evidence="1">
    <location>
        <begin position="11"/>
        <end position="78"/>
    </location>
</feature>
<dbReference type="InterPro" id="IPR027051">
    <property type="entry name" value="XdhC_Rossmann_dom"/>
</dbReference>
<sequence length="384" mass="40273">MRDVLASVREWYAAGERFALATVIDTFRSAPRQPGATMAVSSAGVVVGSVSGGCVEADVYAVAEEVIRTGVPVVRRYGISDDDVFAIGLTCGGVLDVLVEPIDPASYLEFGAVAEAIESGRPMAVATVVTAGERQGLRLVIGQSISGSLGDPGLDRAVAEDALGMLSSGTTAIRSYGVHGECERSDVAVFVQALTPPPRMFVFGAIDFAAAVARVGKFLGYHVTVCDARAVFATRARFPEADEVVVDWPHRFLAGVLDTVDSRTALCVLTHDPKFDVPLLELALRTKAGYIGAMGSRRTHQDRMVRLRAAGLSEAELARLSSPIGLDLGARTPEETAISIAAEIIAARTAASARPLSTMTGRIHGTPAQKVLARRAAVGRPSGS</sequence>
<dbReference type="PANTHER" id="PTHR30388">
    <property type="entry name" value="ALDEHYDE OXIDOREDUCTASE MOLYBDENUM COFACTOR ASSEMBLY PROTEIN"/>
    <property type="match status" value="1"/>
</dbReference>
<dbReference type="OrthoDB" id="9815497at2"/>
<comment type="caution">
    <text evidence="3">The sequence shown here is derived from an EMBL/GenBank/DDBJ whole genome shotgun (WGS) entry which is preliminary data.</text>
</comment>
<dbReference type="RefSeq" id="WP_141855139.1">
    <property type="nucleotide sequence ID" value="NZ_BAAAKA010000016.1"/>
</dbReference>
<dbReference type="InterPro" id="IPR003777">
    <property type="entry name" value="XdhC_CoxI"/>
</dbReference>
<feature type="domain" description="XdhC- CoxI" evidence="1">
    <location>
        <begin position="117"/>
        <end position="177"/>
    </location>
</feature>
<dbReference type="EMBL" id="VFMM01000001">
    <property type="protein sequence ID" value="TQJ18162.1"/>
    <property type="molecule type" value="Genomic_DNA"/>
</dbReference>
<keyword evidence="4" id="KW-1185">Reference proteome</keyword>
<dbReference type="AlphaFoldDB" id="A0A542ES44"/>
<organism evidence="3 4">
    <name type="scientific">Kribbella jejuensis</name>
    <dbReference type="NCBI Taxonomy" id="236068"/>
    <lineage>
        <taxon>Bacteria</taxon>
        <taxon>Bacillati</taxon>
        <taxon>Actinomycetota</taxon>
        <taxon>Actinomycetes</taxon>
        <taxon>Propionibacteriales</taxon>
        <taxon>Kribbellaceae</taxon>
        <taxon>Kribbella</taxon>
    </lineage>
</organism>
<proteinExistence type="predicted"/>
<dbReference type="InterPro" id="IPR052698">
    <property type="entry name" value="MoCofactor_Util/Proc"/>
</dbReference>
<feature type="domain" description="XdhC Rossmann" evidence="2">
    <location>
        <begin position="200"/>
        <end position="344"/>
    </location>
</feature>
<dbReference type="Proteomes" id="UP000316298">
    <property type="component" value="Unassembled WGS sequence"/>
</dbReference>
<reference evidence="3 4" key="1">
    <citation type="submission" date="2019-06" db="EMBL/GenBank/DDBJ databases">
        <title>Sequencing the genomes of 1000 actinobacteria strains.</title>
        <authorList>
            <person name="Klenk H.-P."/>
        </authorList>
    </citation>
    <scope>NUCLEOTIDE SEQUENCE [LARGE SCALE GENOMIC DNA]</scope>
    <source>
        <strain evidence="3 4">DSM 17305</strain>
    </source>
</reference>
<evidence type="ECO:0000313" key="3">
    <source>
        <dbReference type="EMBL" id="TQJ18162.1"/>
    </source>
</evidence>
<evidence type="ECO:0000313" key="4">
    <source>
        <dbReference type="Proteomes" id="UP000316298"/>
    </source>
</evidence>
<gene>
    <name evidence="3" type="ORF">FB475_2297</name>
</gene>
<protein>
    <submittedName>
        <fullName evidence="3">Xanthine dehydrogenase accessory factor</fullName>
    </submittedName>
</protein>
<dbReference type="Pfam" id="PF02625">
    <property type="entry name" value="XdhC_CoxI"/>
    <property type="match status" value="2"/>
</dbReference>
<evidence type="ECO:0000259" key="1">
    <source>
        <dbReference type="Pfam" id="PF02625"/>
    </source>
</evidence>
<accession>A0A542ES44</accession>
<name>A0A542ES44_9ACTN</name>
<evidence type="ECO:0000259" key="2">
    <source>
        <dbReference type="Pfam" id="PF13478"/>
    </source>
</evidence>
<dbReference type="Gene3D" id="3.40.50.720">
    <property type="entry name" value="NAD(P)-binding Rossmann-like Domain"/>
    <property type="match status" value="1"/>
</dbReference>
<dbReference type="PANTHER" id="PTHR30388:SF4">
    <property type="entry name" value="MOLYBDENUM COFACTOR INSERTION CHAPERONE PAOD"/>
    <property type="match status" value="1"/>
</dbReference>
<dbReference type="Pfam" id="PF13478">
    <property type="entry name" value="XdhC_C"/>
    <property type="match status" value="1"/>
</dbReference>